<dbReference type="InterPro" id="IPR036922">
    <property type="entry name" value="Rieske_2Fe-2S_sf"/>
</dbReference>
<keyword evidence="5" id="KW-0408">Iron</keyword>
<dbReference type="NCBIfam" id="TIGR02378">
    <property type="entry name" value="nirD_assim_sml"/>
    <property type="match status" value="1"/>
</dbReference>
<gene>
    <name evidence="9" type="primary">nirD</name>
    <name evidence="9" type="ORF">U0035_18605</name>
</gene>
<dbReference type="RefSeq" id="WP_114791537.1">
    <property type="nucleotide sequence ID" value="NZ_CP139960.1"/>
</dbReference>
<evidence type="ECO:0000256" key="6">
    <source>
        <dbReference type="ARBA" id="ARBA00023014"/>
    </source>
</evidence>
<dbReference type="InterPro" id="IPR052034">
    <property type="entry name" value="NasD-like"/>
</dbReference>
<proteinExistence type="predicted"/>
<dbReference type="InterPro" id="IPR012748">
    <property type="entry name" value="Rieske-like_NirD"/>
</dbReference>
<dbReference type="Gene3D" id="2.102.10.10">
    <property type="entry name" value="Rieske [2Fe-2S] iron-sulphur domain"/>
    <property type="match status" value="1"/>
</dbReference>
<dbReference type="CDD" id="cd03529">
    <property type="entry name" value="Rieske_NirD"/>
    <property type="match status" value="1"/>
</dbReference>
<evidence type="ECO:0000256" key="2">
    <source>
        <dbReference type="ARBA" id="ARBA00022714"/>
    </source>
</evidence>
<dbReference type="SUPFAM" id="SSF50022">
    <property type="entry name" value="ISP domain"/>
    <property type="match status" value="1"/>
</dbReference>
<evidence type="ECO:0000256" key="4">
    <source>
        <dbReference type="ARBA" id="ARBA00023002"/>
    </source>
</evidence>
<dbReference type="EMBL" id="CP139960">
    <property type="protein sequence ID" value="WQD37686.1"/>
    <property type="molecule type" value="Genomic_DNA"/>
</dbReference>
<evidence type="ECO:0000256" key="3">
    <source>
        <dbReference type="ARBA" id="ARBA00022723"/>
    </source>
</evidence>
<dbReference type="PANTHER" id="PTHR43809:SF1">
    <property type="entry name" value="NITRITE REDUCTASE (NADH) LARGE SUBUNIT"/>
    <property type="match status" value="1"/>
</dbReference>
<feature type="domain" description="Rieske" evidence="8">
    <location>
        <begin position="7"/>
        <end position="109"/>
    </location>
</feature>
<dbReference type="Proteomes" id="UP001325680">
    <property type="component" value="Chromosome"/>
</dbReference>
<keyword evidence="10" id="KW-1185">Reference proteome</keyword>
<accession>A0ABZ0W3A6</accession>
<keyword evidence="4" id="KW-0560">Oxidoreductase</keyword>
<dbReference type="PANTHER" id="PTHR43809">
    <property type="entry name" value="NITRITE REDUCTASE (NADH) LARGE SUBUNIT"/>
    <property type="match status" value="1"/>
</dbReference>
<keyword evidence="3" id="KW-0479">Metal-binding</keyword>
<evidence type="ECO:0000313" key="10">
    <source>
        <dbReference type="Proteomes" id="UP001325680"/>
    </source>
</evidence>
<keyword evidence="2" id="KW-0001">2Fe-2S</keyword>
<keyword evidence="1" id="KW-0349">Heme</keyword>
<evidence type="ECO:0000259" key="8">
    <source>
        <dbReference type="PROSITE" id="PS51296"/>
    </source>
</evidence>
<dbReference type="PROSITE" id="PS51296">
    <property type="entry name" value="RIESKE"/>
    <property type="match status" value="1"/>
</dbReference>
<dbReference type="Pfam" id="PF13806">
    <property type="entry name" value="Rieske_2"/>
    <property type="match status" value="1"/>
</dbReference>
<keyword evidence="6" id="KW-0411">Iron-sulfur</keyword>
<name>A0ABZ0W3A6_9BACT</name>
<sequence>MSNQNWFHVCSVQDMPHNGGVCVKYGEHQIALYYFTHRNEWYASQNLCPHKQQMALSRGMLGSQQGEPKVACPFHKKTFSLKDGHCLNDEACSSIKVYDVRVKGGEVYIDVKDMDQQAMVHAHRQETVSPNI</sequence>
<dbReference type="InterPro" id="IPR017941">
    <property type="entry name" value="Rieske_2Fe-2S"/>
</dbReference>
<evidence type="ECO:0000313" key="9">
    <source>
        <dbReference type="EMBL" id="WQD37686.1"/>
    </source>
</evidence>
<reference evidence="9 10" key="1">
    <citation type="submission" date="2023-12" db="EMBL/GenBank/DDBJ databases">
        <title>Genome sequencing and assembly of bacterial species from a model synthetic community.</title>
        <authorList>
            <person name="Hogle S.L."/>
        </authorList>
    </citation>
    <scope>NUCLEOTIDE SEQUENCE [LARGE SCALE GENOMIC DNA]</scope>
    <source>
        <strain evidence="9 10">HAMBI_3031</strain>
    </source>
</reference>
<evidence type="ECO:0000256" key="1">
    <source>
        <dbReference type="ARBA" id="ARBA00022617"/>
    </source>
</evidence>
<protein>
    <submittedName>
        <fullName evidence="9">Nitrite reductase small subunit NirD</fullName>
    </submittedName>
</protein>
<evidence type="ECO:0000256" key="5">
    <source>
        <dbReference type="ARBA" id="ARBA00023004"/>
    </source>
</evidence>
<dbReference type="PROSITE" id="PS51300">
    <property type="entry name" value="NIRD"/>
    <property type="match status" value="1"/>
</dbReference>
<evidence type="ECO:0000256" key="7">
    <source>
        <dbReference type="ARBA" id="ARBA00023063"/>
    </source>
</evidence>
<organism evidence="9 10">
    <name type="scientific">Niabella yanshanensis</name>
    <dbReference type="NCBI Taxonomy" id="577386"/>
    <lineage>
        <taxon>Bacteria</taxon>
        <taxon>Pseudomonadati</taxon>
        <taxon>Bacteroidota</taxon>
        <taxon>Chitinophagia</taxon>
        <taxon>Chitinophagales</taxon>
        <taxon>Chitinophagaceae</taxon>
        <taxon>Niabella</taxon>
    </lineage>
</organism>
<keyword evidence="7" id="KW-0534">Nitrate assimilation</keyword>